<sequence length="64" mass="7255">MICCLYSLGFACDFELEKSCPVMEPLLHFLASCILRICTLPCSWPSLAYLAAIQIAMYKKETLF</sequence>
<reference evidence="1" key="1">
    <citation type="submission" date="2018-02" db="EMBL/GenBank/DDBJ databases">
        <title>Rhizophora mucronata_Transcriptome.</title>
        <authorList>
            <person name="Meera S.P."/>
            <person name="Sreeshan A."/>
            <person name="Augustine A."/>
        </authorList>
    </citation>
    <scope>NUCLEOTIDE SEQUENCE</scope>
    <source>
        <tissue evidence="1">Leaf</tissue>
    </source>
</reference>
<dbReference type="EMBL" id="GGEC01082170">
    <property type="protein sequence ID" value="MBX62654.1"/>
    <property type="molecule type" value="Transcribed_RNA"/>
</dbReference>
<name>A0A2P2Q6Q6_RHIMU</name>
<accession>A0A2P2Q6Q6</accession>
<dbReference type="AlphaFoldDB" id="A0A2P2Q6Q6"/>
<evidence type="ECO:0000313" key="1">
    <source>
        <dbReference type="EMBL" id="MBX62654.1"/>
    </source>
</evidence>
<proteinExistence type="predicted"/>
<organism evidence="1">
    <name type="scientific">Rhizophora mucronata</name>
    <name type="common">Asiatic mangrove</name>
    <dbReference type="NCBI Taxonomy" id="61149"/>
    <lineage>
        <taxon>Eukaryota</taxon>
        <taxon>Viridiplantae</taxon>
        <taxon>Streptophyta</taxon>
        <taxon>Embryophyta</taxon>
        <taxon>Tracheophyta</taxon>
        <taxon>Spermatophyta</taxon>
        <taxon>Magnoliopsida</taxon>
        <taxon>eudicotyledons</taxon>
        <taxon>Gunneridae</taxon>
        <taxon>Pentapetalae</taxon>
        <taxon>rosids</taxon>
        <taxon>fabids</taxon>
        <taxon>Malpighiales</taxon>
        <taxon>Rhizophoraceae</taxon>
        <taxon>Rhizophora</taxon>
    </lineage>
</organism>
<protein>
    <submittedName>
        <fullName evidence="1">Uncharacterized protein</fullName>
    </submittedName>
</protein>